<accession>A0A1I7YRQ0</accession>
<feature type="compositionally biased region" description="Basic and acidic residues" evidence="2">
    <location>
        <begin position="34"/>
        <end position="44"/>
    </location>
</feature>
<dbReference type="PANTHER" id="PTHR11108">
    <property type="entry name" value="FERROCHELATASE"/>
    <property type="match status" value="1"/>
</dbReference>
<evidence type="ECO:0000313" key="4">
    <source>
        <dbReference type="WBParaSite" id="L893_g19028.t1"/>
    </source>
</evidence>
<evidence type="ECO:0000256" key="2">
    <source>
        <dbReference type="SAM" id="MobiDB-lite"/>
    </source>
</evidence>
<reference evidence="4" key="1">
    <citation type="submission" date="2016-11" db="UniProtKB">
        <authorList>
            <consortium name="WormBaseParasite"/>
        </authorList>
    </citation>
    <scope>IDENTIFICATION</scope>
</reference>
<sequence length="449" mass="50526">MTKAWVTFYDSQRPDPKPIDGGAASNAAVSRNSRRLEARETRRLQEPAETVCAARSIGRSPSPRKLVPMAIRRAPSALLRCGIRRFSSSEGDYGTSVLLLHHGQPRTPFYATQFLARSAALYSKLPESLTKFFTTPLFKTSSTANQCIADYGHEPSLDERLSQLDSLLGASLSRLLPEFGPINCSHAFLLDEPSIEQRLAEIIQTGVNRLVVLPLYPNYSCFQTGSLLNRVSRIVLEKTEPLESVVEGKKQVERIVPMADVSFEVSTIDRWSAHPVLPSFWSELIQPHLDEIDAILFVAPVMRGYDSNTYNSSIWSSCERVSEQLNNAVPWKLAFHSPWDHLSFPPLRNNIPIQMKHLRRNKLERVLVVPITHVVPSFDTQTTLPRLFAKQPKVSVLSPRPNDPLLVHGLAEVVKNHLLLGRRTTAQLSMVCKFCVDPECEQTRKLFSR</sequence>
<dbReference type="PANTHER" id="PTHR11108:SF1">
    <property type="entry name" value="FERROCHELATASE, MITOCHONDRIAL"/>
    <property type="match status" value="1"/>
</dbReference>
<dbReference type="GO" id="GO:0004325">
    <property type="term" value="F:ferrochelatase activity"/>
    <property type="evidence" value="ECO:0007669"/>
    <property type="project" value="InterPro"/>
</dbReference>
<dbReference type="WBParaSite" id="L893_g19028.t1">
    <property type="protein sequence ID" value="L893_g19028.t1"/>
    <property type="gene ID" value="L893_g19028"/>
</dbReference>
<dbReference type="InterPro" id="IPR001015">
    <property type="entry name" value="Ferrochelatase"/>
</dbReference>
<organism evidence="3 4">
    <name type="scientific">Steinernema glaseri</name>
    <dbReference type="NCBI Taxonomy" id="37863"/>
    <lineage>
        <taxon>Eukaryota</taxon>
        <taxon>Metazoa</taxon>
        <taxon>Ecdysozoa</taxon>
        <taxon>Nematoda</taxon>
        <taxon>Chromadorea</taxon>
        <taxon>Rhabditida</taxon>
        <taxon>Tylenchina</taxon>
        <taxon>Panagrolaimomorpha</taxon>
        <taxon>Strongyloidoidea</taxon>
        <taxon>Steinernematidae</taxon>
        <taxon>Steinernema</taxon>
    </lineage>
</organism>
<dbReference type="SUPFAM" id="SSF53800">
    <property type="entry name" value="Chelatase"/>
    <property type="match status" value="1"/>
</dbReference>
<dbReference type="Pfam" id="PF00762">
    <property type="entry name" value="Ferrochelatase"/>
    <property type="match status" value="1"/>
</dbReference>
<protein>
    <submittedName>
        <fullName evidence="4">Ferrochelatase</fullName>
    </submittedName>
</protein>
<name>A0A1I7YRQ0_9BILA</name>
<proteinExistence type="inferred from homology"/>
<dbReference type="Proteomes" id="UP000095287">
    <property type="component" value="Unplaced"/>
</dbReference>
<evidence type="ECO:0000313" key="3">
    <source>
        <dbReference type="Proteomes" id="UP000095287"/>
    </source>
</evidence>
<comment type="similarity">
    <text evidence="1">Belongs to the ferrochelatase family.</text>
</comment>
<evidence type="ECO:0000256" key="1">
    <source>
        <dbReference type="RuleBase" id="RU004185"/>
    </source>
</evidence>
<dbReference type="GO" id="GO:0006783">
    <property type="term" value="P:heme biosynthetic process"/>
    <property type="evidence" value="ECO:0007669"/>
    <property type="project" value="InterPro"/>
</dbReference>
<dbReference type="GO" id="GO:0005739">
    <property type="term" value="C:mitochondrion"/>
    <property type="evidence" value="ECO:0007669"/>
    <property type="project" value="TreeGrafter"/>
</dbReference>
<keyword evidence="3" id="KW-1185">Reference proteome</keyword>
<feature type="region of interest" description="Disordered" evidence="2">
    <location>
        <begin position="10"/>
        <end position="44"/>
    </location>
</feature>
<dbReference type="AlphaFoldDB" id="A0A1I7YRQ0"/>
<dbReference type="Gene3D" id="3.40.50.1400">
    <property type="match status" value="2"/>
</dbReference>